<reference evidence="1" key="1">
    <citation type="submission" date="2020-04" db="EMBL/GenBank/DDBJ databases">
        <authorList>
            <person name="Chiriac C."/>
            <person name="Salcher M."/>
            <person name="Ghai R."/>
            <person name="Kavagutti S V."/>
        </authorList>
    </citation>
    <scope>NUCLEOTIDE SEQUENCE</scope>
</reference>
<sequence>MKLKQAIESAQAELIRLSRQQLQTYHHRQGAWHLTDNPKLEQRIRLKSRQLARLRDQLND</sequence>
<organism evidence="1">
    <name type="scientific">uncultured Caudovirales phage</name>
    <dbReference type="NCBI Taxonomy" id="2100421"/>
    <lineage>
        <taxon>Viruses</taxon>
        <taxon>Duplodnaviria</taxon>
        <taxon>Heunggongvirae</taxon>
        <taxon>Uroviricota</taxon>
        <taxon>Caudoviricetes</taxon>
        <taxon>Peduoviridae</taxon>
        <taxon>Maltschvirus</taxon>
        <taxon>Maltschvirus maltsch</taxon>
    </lineage>
</organism>
<protein>
    <submittedName>
        <fullName evidence="1">Uncharacterized protein</fullName>
    </submittedName>
</protein>
<dbReference type="EMBL" id="LR796227">
    <property type="protein sequence ID" value="CAB4128066.1"/>
    <property type="molecule type" value="Genomic_DNA"/>
</dbReference>
<evidence type="ECO:0000313" key="2">
    <source>
        <dbReference type="EMBL" id="CAB5218857.1"/>
    </source>
</evidence>
<name>A0A6J5L459_9CAUD</name>
<accession>A0A6J5L459</accession>
<evidence type="ECO:0000313" key="1">
    <source>
        <dbReference type="EMBL" id="CAB4128066.1"/>
    </source>
</evidence>
<dbReference type="EMBL" id="LR798270">
    <property type="protein sequence ID" value="CAB5218857.1"/>
    <property type="molecule type" value="Genomic_DNA"/>
</dbReference>
<proteinExistence type="predicted"/>
<gene>
    <name evidence="1" type="ORF">UFOVP109_22</name>
    <name evidence="2" type="ORF">UFOVP224_2</name>
</gene>